<dbReference type="AlphaFoldDB" id="A0A2K1JHE3"/>
<name>A0A2K1JHE3_PHYPA</name>
<proteinExistence type="predicted"/>
<evidence type="ECO:0000313" key="1">
    <source>
        <dbReference type="EMBL" id="PNR40977.1"/>
    </source>
</evidence>
<evidence type="ECO:0000313" key="3">
    <source>
        <dbReference type="Proteomes" id="UP000006727"/>
    </source>
</evidence>
<reference evidence="2" key="3">
    <citation type="submission" date="2020-12" db="UniProtKB">
        <authorList>
            <consortium name="EnsemblPlants"/>
        </authorList>
    </citation>
    <scope>IDENTIFICATION</scope>
</reference>
<evidence type="ECO:0000313" key="2">
    <source>
        <dbReference type="EnsemblPlants" id="Pp3c14_11720V3.1"/>
    </source>
</evidence>
<dbReference type="EnsemblPlants" id="Pp3c14_11720V3.2">
    <property type="protein sequence ID" value="Pp3c14_11720V3.2"/>
    <property type="gene ID" value="Pp3c14_11720"/>
</dbReference>
<dbReference type="EnsemblPlants" id="Pp3c14_11720V3.1">
    <property type="protein sequence ID" value="Pp3c14_11720V3.1"/>
    <property type="gene ID" value="Pp3c14_11720"/>
</dbReference>
<sequence>MPRFGLYLCQNIEVICPERTSSVTTRIVTGQLYQGMGLEVALNRLQVVNPQLPEVNSVCQLLEDVEYHAQFYELDRLMHV</sequence>
<reference evidence="1 3" key="2">
    <citation type="journal article" date="2018" name="Plant J.">
        <title>The Physcomitrella patens chromosome-scale assembly reveals moss genome structure and evolution.</title>
        <authorList>
            <person name="Lang D."/>
            <person name="Ullrich K.K."/>
            <person name="Murat F."/>
            <person name="Fuchs J."/>
            <person name="Jenkins J."/>
            <person name="Haas F.B."/>
            <person name="Piednoel M."/>
            <person name="Gundlach H."/>
            <person name="Van Bel M."/>
            <person name="Meyberg R."/>
            <person name="Vives C."/>
            <person name="Morata J."/>
            <person name="Symeonidi A."/>
            <person name="Hiss M."/>
            <person name="Muchero W."/>
            <person name="Kamisugi Y."/>
            <person name="Saleh O."/>
            <person name="Blanc G."/>
            <person name="Decker E.L."/>
            <person name="van Gessel N."/>
            <person name="Grimwood J."/>
            <person name="Hayes R.D."/>
            <person name="Graham S.W."/>
            <person name="Gunter L.E."/>
            <person name="McDaniel S.F."/>
            <person name="Hoernstein S.N.W."/>
            <person name="Larsson A."/>
            <person name="Li F.W."/>
            <person name="Perroud P.F."/>
            <person name="Phillips J."/>
            <person name="Ranjan P."/>
            <person name="Rokshar D.S."/>
            <person name="Rothfels C.J."/>
            <person name="Schneider L."/>
            <person name="Shu S."/>
            <person name="Stevenson D.W."/>
            <person name="Thummler F."/>
            <person name="Tillich M."/>
            <person name="Villarreal Aguilar J.C."/>
            <person name="Widiez T."/>
            <person name="Wong G.K."/>
            <person name="Wymore A."/>
            <person name="Zhang Y."/>
            <person name="Zimmer A.D."/>
            <person name="Quatrano R.S."/>
            <person name="Mayer K.F.X."/>
            <person name="Goodstein D."/>
            <person name="Casacuberta J.M."/>
            <person name="Vandepoele K."/>
            <person name="Reski R."/>
            <person name="Cuming A.C."/>
            <person name="Tuskan G.A."/>
            <person name="Maumus F."/>
            <person name="Salse J."/>
            <person name="Schmutz J."/>
            <person name="Rensing S.A."/>
        </authorList>
    </citation>
    <scope>NUCLEOTIDE SEQUENCE [LARGE SCALE GENOMIC DNA]</scope>
    <source>
        <strain evidence="2 3">cv. Gransden 2004</strain>
    </source>
</reference>
<keyword evidence="3" id="KW-1185">Reference proteome</keyword>
<dbReference type="Gramene" id="Pp3c14_11720V3.1">
    <property type="protein sequence ID" value="Pp3c14_11720V3.1"/>
    <property type="gene ID" value="Pp3c14_11720"/>
</dbReference>
<accession>A0A2K1JHE3</accession>
<protein>
    <submittedName>
        <fullName evidence="1 2">Uncharacterized protein</fullName>
    </submittedName>
</protein>
<dbReference type="EMBL" id="ABEU02000014">
    <property type="protein sequence ID" value="PNR40977.1"/>
    <property type="molecule type" value="Genomic_DNA"/>
</dbReference>
<gene>
    <name evidence="1" type="ORF">PHYPA_018380</name>
</gene>
<organism evidence="1">
    <name type="scientific">Physcomitrium patens</name>
    <name type="common">Spreading-leaved earth moss</name>
    <name type="synonym">Physcomitrella patens</name>
    <dbReference type="NCBI Taxonomy" id="3218"/>
    <lineage>
        <taxon>Eukaryota</taxon>
        <taxon>Viridiplantae</taxon>
        <taxon>Streptophyta</taxon>
        <taxon>Embryophyta</taxon>
        <taxon>Bryophyta</taxon>
        <taxon>Bryophytina</taxon>
        <taxon>Bryopsida</taxon>
        <taxon>Funariidae</taxon>
        <taxon>Funariales</taxon>
        <taxon>Funariaceae</taxon>
        <taxon>Physcomitrium</taxon>
    </lineage>
</organism>
<dbReference type="Gramene" id="Pp3c14_11720V3.2">
    <property type="protein sequence ID" value="Pp3c14_11720V3.2"/>
    <property type="gene ID" value="Pp3c14_11720"/>
</dbReference>
<reference evidence="1 3" key="1">
    <citation type="journal article" date="2008" name="Science">
        <title>The Physcomitrella genome reveals evolutionary insights into the conquest of land by plants.</title>
        <authorList>
            <person name="Rensing S."/>
            <person name="Lang D."/>
            <person name="Zimmer A."/>
            <person name="Terry A."/>
            <person name="Salamov A."/>
            <person name="Shapiro H."/>
            <person name="Nishiyama T."/>
            <person name="Perroud P.-F."/>
            <person name="Lindquist E."/>
            <person name="Kamisugi Y."/>
            <person name="Tanahashi T."/>
            <person name="Sakakibara K."/>
            <person name="Fujita T."/>
            <person name="Oishi K."/>
            <person name="Shin-I T."/>
            <person name="Kuroki Y."/>
            <person name="Toyoda A."/>
            <person name="Suzuki Y."/>
            <person name="Hashimoto A."/>
            <person name="Yamaguchi K."/>
            <person name="Sugano A."/>
            <person name="Kohara Y."/>
            <person name="Fujiyama A."/>
            <person name="Anterola A."/>
            <person name="Aoki S."/>
            <person name="Ashton N."/>
            <person name="Barbazuk W.B."/>
            <person name="Barker E."/>
            <person name="Bennetzen J."/>
            <person name="Bezanilla M."/>
            <person name="Blankenship R."/>
            <person name="Cho S.H."/>
            <person name="Dutcher S."/>
            <person name="Estelle M."/>
            <person name="Fawcett J.A."/>
            <person name="Gundlach H."/>
            <person name="Hanada K."/>
            <person name="Heyl A."/>
            <person name="Hicks K.A."/>
            <person name="Hugh J."/>
            <person name="Lohr M."/>
            <person name="Mayer K."/>
            <person name="Melkozernov A."/>
            <person name="Murata T."/>
            <person name="Nelson D."/>
            <person name="Pils B."/>
            <person name="Prigge M."/>
            <person name="Reiss B."/>
            <person name="Renner T."/>
            <person name="Rombauts S."/>
            <person name="Rushton P."/>
            <person name="Sanderfoot A."/>
            <person name="Schween G."/>
            <person name="Shiu S.-H."/>
            <person name="Stueber K."/>
            <person name="Theodoulou F.L."/>
            <person name="Tu H."/>
            <person name="Van de Peer Y."/>
            <person name="Verrier P.J."/>
            <person name="Waters E."/>
            <person name="Wood A."/>
            <person name="Yang L."/>
            <person name="Cove D."/>
            <person name="Cuming A."/>
            <person name="Hasebe M."/>
            <person name="Lucas S."/>
            <person name="Mishler D.B."/>
            <person name="Reski R."/>
            <person name="Grigoriev I."/>
            <person name="Quatrano R.S."/>
            <person name="Boore J.L."/>
        </authorList>
    </citation>
    <scope>NUCLEOTIDE SEQUENCE [LARGE SCALE GENOMIC DNA]</scope>
    <source>
        <strain evidence="2 3">cv. Gransden 2004</strain>
    </source>
</reference>
<dbReference type="Proteomes" id="UP000006727">
    <property type="component" value="Chromosome 14"/>
</dbReference>